<feature type="compositionally biased region" description="Low complexity" evidence="7">
    <location>
        <begin position="191"/>
        <end position="202"/>
    </location>
</feature>
<dbReference type="Proteomes" id="UP000092666">
    <property type="component" value="Unassembled WGS sequence"/>
</dbReference>
<evidence type="ECO:0000256" key="7">
    <source>
        <dbReference type="SAM" id="MobiDB-lite"/>
    </source>
</evidence>
<gene>
    <name evidence="10" type="ORF">I316_04886</name>
</gene>
<evidence type="ECO:0000313" key="11">
    <source>
        <dbReference type="Proteomes" id="UP000092666"/>
    </source>
</evidence>
<comment type="similarity">
    <text evidence="2">Belongs to the Su(H) family.</text>
</comment>
<evidence type="ECO:0000259" key="9">
    <source>
        <dbReference type="SMART" id="SM01268"/>
    </source>
</evidence>
<feature type="compositionally biased region" description="Low complexity" evidence="7">
    <location>
        <begin position="831"/>
        <end position="844"/>
    </location>
</feature>
<dbReference type="Gene3D" id="2.60.40.1450">
    <property type="entry name" value="LAG1, DNA binding domain"/>
    <property type="match status" value="1"/>
</dbReference>
<feature type="region of interest" description="Disordered" evidence="7">
    <location>
        <begin position="138"/>
        <end position="158"/>
    </location>
</feature>
<feature type="compositionally biased region" description="Polar residues" evidence="7">
    <location>
        <begin position="794"/>
        <end position="814"/>
    </location>
</feature>
<dbReference type="GO" id="GO:0000978">
    <property type="term" value="F:RNA polymerase II cis-regulatory region sequence-specific DNA binding"/>
    <property type="evidence" value="ECO:0007669"/>
    <property type="project" value="InterPro"/>
</dbReference>
<dbReference type="InterPro" id="IPR008967">
    <property type="entry name" value="p53-like_TF_DNA-bd_sf"/>
</dbReference>
<proteinExistence type="inferred from homology"/>
<keyword evidence="4" id="KW-0238">DNA-binding</keyword>
<evidence type="ECO:0008006" key="12">
    <source>
        <dbReference type="Google" id="ProtNLM"/>
    </source>
</evidence>
<feature type="domain" description="RBP-J/Cbf11/Cbf12 DNA binding" evidence="8">
    <location>
        <begin position="406"/>
        <end position="579"/>
    </location>
</feature>
<dbReference type="InterPro" id="IPR015351">
    <property type="entry name" value="RBP-J/Cbf11/Cbf12_DNA-bd"/>
</dbReference>
<evidence type="ECO:0000256" key="2">
    <source>
        <dbReference type="ARBA" id="ARBA00009704"/>
    </source>
</evidence>
<dbReference type="InterPro" id="IPR040159">
    <property type="entry name" value="CLS_fam"/>
</dbReference>
<comment type="subcellular location">
    <subcellularLocation>
        <location evidence="1">Nucleus</location>
    </subcellularLocation>
</comment>
<feature type="compositionally biased region" description="Polar residues" evidence="7">
    <location>
        <begin position="283"/>
        <end position="302"/>
    </location>
</feature>
<keyword evidence="11" id="KW-1185">Reference proteome</keyword>
<feature type="compositionally biased region" description="Polar residues" evidence="7">
    <location>
        <begin position="177"/>
        <end position="190"/>
    </location>
</feature>
<evidence type="ECO:0000256" key="3">
    <source>
        <dbReference type="ARBA" id="ARBA00023015"/>
    </source>
</evidence>
<evidence type="ECO:0000256" key="6">
    <source>
        <dbReference type="ARBA" id="ARBA00023242"/>
    </source>
</evidence>
<feature type="region of interest" description="Disordered" evidence="7">
    <location>
        <begin position="177"/>
        <end position="219"/>
    </location>
</feature>
<dbReference type="FunFam" id="2.60.40.1450:FF:000003">
    <property type="entry name" value="Related to J kappa-recombination signal binding protein"/>
    <property type="match status" value="1"/>
</dbReference>
<dbReference type="PANTHER" id="PTHR10665">
    <property type="entry name" value="RECOMBINING BINDING PROTEIN SUPPRESSOR OF HAIRLESS"/>
    <property type="match status" value="1"/>
</dbReference>
<reference evidence="11" key="2">
    <citation type="submission" date="2013-12" db="EMBL/GenBank/DDBJ databases">
        <title>Evolution of pathogenesis and genome organization in the Tremellales.</title>
        <authorList>
            <person name="Cuomo C."/>
            <person name="Litvintseva A."/>
            <person name="Heitman J."/>
            <person name="Chen Y."/>
            <person name="Sun S."/>
            <person name="Springer D."/>
            <person name="Dromer F."/>
            <person name="Young S."/>
            <person name="Zeng Q."/>
            <person name="Chapman S."/>
            <person name="Gujja S."/>
            <person name="Saif S."/>
            <person name="Birren B."/>
        </authorList>
    </citation>
    <scope>NUCLEOTIDE SEQUENCE [LARGE SCALE GENOMIC DNA]</scope>
    <source>
        <strain evidence="11">BCC8398</strain>
    </source>
</reference>
<dbReference type="Gene3D" id="2.60.40.10">
    <property type="entry name" value="Immunoglobulins"/>
    <property type="match status" value="1"/>
</dbReference>
<dbReference type="InterPro" id="IPR014756">
    <property type="entry name" value="Ig_E-set"/>
</dbReference>
<evidence type="ECO:0000256" key="4">
    <source>
        <dbReference type="ARBA" id="ARBA00023125"/>
    </source>
</evidence>
<protein>
    <recommendedName>
        <fullName evidence="12">LAG1-DNAbind-domain-containing protein</fullName>
    </recommendedName>
</protein>
<dbReference type="AlphaFoldDB" id="A0A1B9GRJ3"/>
<sequence>MSDMPIDDTSFLIPLVHVPRNVPSQAVRPAIDTSNLFAEPPSGQIRSAVSRRSPVPLPISHRKFQSVSCLPTIPSALLEPTPMTYQWPSQGYEPQTQYAPQQSGQTDEEKRSLNLALGPGQGVLDLMGMHQSTLSAQTAFSGSANSNNHNTFQPGLTAYQNGGSSYQYRPSLALDTSSSSFLTPRTSAQIPPSSAYSSNPPSGLGTDLASNDGEVITPNLPFQFQNDYSNFQNTSQSYSFSSTDQPAPVNYQNFQFVPQNNSYYPPQVPQQQQHQQQQPQQQGTISPSQLGQHQSLKPTKSFSDLMMGSRASSSSSSSAEGQHDWTGGVLDDWARPLGKTQDWNLQTGAPVDYSTDVPGPSRRLSPGTSLPPPIVSVSAPPAPATVQETVRNYVRSTNRLSSGERKIIIMSPKVGQKSYGTEKRFLCPHPQATLIGSAWWRKVKEECPIEPLLPPRVNISLTGEIPVKDAMVSWTAVDGTNLDEKVNTAAIKRDDHPFMGNVAGKNIHISDNDSKRREVKALVTIKPPLKYHAGPNGWGCAKGTLQDISDERTLAVFESKEIKIISKPSKKKSSAKAGEMVIAHGSTIALFNRVKSQTTSTRYLSVVPDFTRITGSDGLPAIGAKRPRLSNEQSGFAGFTADANTWESFIIWLVDPNKPGGPSVAPPPHPDWPSPPANVITPSMLAPAIRYNSTVVLQSLQTGVISPVLIVRRIESDADAVGLDGHNMDTPTALPPGEYAGDLVSQLQKVAFELYRPDTLERFSRDPRYGGMWLQCNQDVVSEQYVVNDRKWTSVPQNQRGGSRPSSVPSTPQQRFGVLPMTPHNAPNNLPSTPSSPVSSSSSSIDYFGQHSRKSSSHSLMSPNMGGDMSLPQNSTDGGPVRRHRTGSIGRGPLVRPLHKKRGSSSGSLEYLPTPAMTGSPENQRLHWTMGVGDNSIWSIVSTEQTTYTFYVPHHASDPVEPYAPFPTANRMLPSNLSAEQPARYAHQYTTMANVPLLTLYGNNFVRSVEGLPRYQVYYGDTPAGYTEYRCGQVLAAAEPVLPPGQRVPILLVRDDGGVIVPTNLTYPQ</sequence>
<dbReference type="GO" id="GO:0001228">
    <property type="term" value="F:DNA-binding transcription activator activity, RNA polymerase II-specific"/>
    <property type="evidence" value="ECO:0007669"/>
    <property type="project" value="InterPro"/>
</dbReference>
<dbReference type="SUPFAM" id="SSF110217">
    <property type="entry name" value="DNA-binding protein LAG-1 (CSL)"/>
    <property type="match status" value="1"/>
</dbReference>
<dbReference type="SMART" id="SM01268">
    <property type="entry name" value="BTD"/>
    <property type="match status" value="1"/>
</dbReference>
<dbReference type="OrthoDB" id="5600360at2759"/>
<dbReference type="EMBL" id="KI669505">
    <property type="protein sequence ID" value="OCF33465.1"/>
    <property type="molecule type" value="Genomic_DNA"/>
</dbReference>
<dbReference type="Pfam" id="PF09271">
    <property type="entry name" value="LAG1-DNAbind"/>
    <property type="match status" value="1"/>
</dbReference>
<dbReference type="SUPFAM" id="SSF81296">
    <property type="entry name" value="E set domains"/>
    <property type="match status" value="1"/>
</dbReference>
<evidence type="ECO:0000313" key="10">
    <source>
        <dbReference type="EMBL" id="OCF33465.1"/>
    </source>
</evidence>
<dbReference type="InterPro" id="IPR037095">
    <property type="entry name" value="RBP-J/Cbf11_DNA-bd_sf"/>
</dbReference>
<keyword evidence="5" id="KW-0804">Transcription</keyword>
<feature type="domain" description="Beta-trefoil DNA-binding" evidence="9">
    <location>
        <begin position="580"/>
        <end position="869"/>
    </location>
</feature>
<evidence type="ECO:0000259" key="8">
    <source>
        <dbReference type="SMART" id="SM01267"/>
    </source>
</evidence>
<accession>A0A1B9GRJ3</accession>
<dbReference type="Pfam" id="PF20144">
    <property type="entry name" value="TIG_SUH"/>
    <property type="match status" value="1"/>
</dbReference>
<keyword evidence="6" id="KW-0539">Nucleus</keyword>
<dbReference type="GO" id="GO:0005634">
    <property type="term" value="C:nucleus"/>
    <property type="evidence" value="ECO:0007669"/>
    <property type="project" value="UniProtKB-SubCell"/>
</dbReference>
<feature type="compositionally biased region" description="Polar residues" evidence="7">
    <location>
        <begin position="84"/>
        <end position="105"/>
    </location>
</feature>
<feature type="compositionally biased region" description="Low complexity" evidence="7">
    <location>
        <begin position="269"/>
        <end position="282"/>
    </location>
</feature>
<evidence type="ECO:0000256" key="5">
    <source>
        <dbReference type="ARBA" id="ARBA00023163"/>
    </source>
</evidence>
<dbReference type="InterPro" id="IPR015350">
    <property type="entry name" value="Beta-trefoil_DNA-bd_dom"/>
</dbReference>
<dbReference type="SMART" id="SM01267">
    <property type="entry name" value="LAG1_DNAbind"/>
    <property type="match status" value="1"/>
</dbReference>
<feature type="region of interest" description="Disordered" evidence="7">
    <location>
        <begin position="84"/>
        <end position="111"/>
    </location>
</feature>
<feature type="region of interest" description="Disordered" evidence="7">
    <location>
        <begin position="257"/>
        <end position="383"/>
    </location>
</feature>
<name>A0A1B9GRJ3_9TREE</name>
<feature type="region of interest" description="Disordered" evidence="7">
    <location>
        <begin position="793"/>
        <end position="922"/>
    </location>
</feature>
<dbReference type="InterPro" id="IPR036358">
    <property type="entry name" value="BTD_sf"/>
</dbReference>
<organism evidence="10 11">
    <name type="scientific">Kwoniella heveanensis BCC8398</name>
    <dbReference type="NCBI Taxonomy" id="1296120"/>
    <lineage>
        <taxon>Eukaryota</taxon>
        <taxon>Fungi</taxon>
        <taxon>Dikarya</taxon>
        <taxon>Basidiomycota</taxon>
        <taxon>Agaricomycotina</taxon>
        <taxon>Tremellomycetes</taxon>
        <taxon>Tremellales</taxon>
        <taxon>Cryptococcaceae</taxon>
        <taxon>Kwoniella</taxon>
    </lineage>
</organism>
<dbReference type="STRING" id="1296120.A0A1B9GRJ3"/>
<dbReference type="SUPFAM" id="SSF49417">
    <property type="entry name" value="p53-like transcription factors"/>
    <property type="match status" value="1"/>
</dbReference>
<dbReference type="InterPro" id="IPR013783">
    <property type="entry name" value="Ig-like_fold"/>
</dbReference>
<evidence type="ECO:0000256" key="1">
    <source>
        <dbReference type="ARBA" id="ARBA00004123"/>
    </source>
</evidence>
<reference evidence="10 11" key="1">
    <citation type="submission" date="2013-07" db="EMBL/GenBank/DDBJ databases">
        <title>The Genome Sequence of Cryptococcus heveanensis BCC8398.</title>
        <authorList>
            <consortium name="The Broad Institute Genome Sequencing Platform"/>
            <person name="Cuomo C."/>
            <person name="Litvintseva A."/>
            <person name="Chen Y."/>
            <person name="Heitman J."/>
            <person name="Sun S."/>
            <person name="Springer D."/>
            <person name="Dromer F."/>
            <person name="Young S.K."/>
            <person name="Zeng Q."/>
            <person name="Gargeya S."/>
            <person name="Fitzgerald M."/>
            <person name="Abouelleil A."/>
            <person name="Alvarado L."/>
            <person name="Berlin A.M."/>
            <person name="Chapman S.B."/>
            <person name="Dewar J."/>
            <person name="Goldberg J."/>
            <person name="Griggs A."/>
            <person name="Gujja S."/>
            <person name="Hansen M."/>
            <person name="Howarth C."/>
            <person name="Imamovic A."/>
            <person name="Larimer J."/>
            <person name="McCowan C."/>
            <person name="Murphy C."/>
            <person name="Pearson M."/>
            <person name="Priest M."/>
            <person name="Roberts A."/>
            <person name="Saif S."/>
            <person name="Shea T."/>
            <person name="Sykes S."/>
            <person name="Wortman J."/>
            <person name="Nusbaum C."/>
            <person name="Birren B."/>
        </authorList>
    </citation>
    <scope>NUCLEOTIDE SEQUENCE [LARGE SCALE GENOMIC DNA]</scope>
    <source>
        <strain evidence="10 11">BCC8398</strain>
    </source>
</reference>
<dbReference type="InterPro" id="IPR038007">
    <property type="entry name" value="RBP-Jkappa_IPT"/>
</dbReference>
<keyword evidence="3" id="KW-0805">Transcription regulation</keyword>